<dbReference type="HOGENOM" id="CLU_147206_0_0_12"/>
<evidence type="ECO:0000313" key="3">
    <source>
        <dbReference type="Proteomes" id="UP000000611"/>
    </source>
</evidence>
<accession>B5RNQ7</accession>
<dbReference type="RefSeq" id="WP_012539244.1">
    <property type="nucleotide sequence ID" value="NC_011245.1"/>
</dbReference>
<dbReference type="EMBL" id="CP000984">
    <property type="protein sequence ID" value="ACH94064.1"/>
    <property type="molecule type" value="Genomic_DNA"/>
</dbReference>
<dbReference type="KEGG" id="bdu:BDU_10027"/>
<geneLocation type="plasmid" evidence="1 3">
    <name>pl26</name>
</geneLocation>
<dbReference type="OrthoDB" id="350849at2"/>
<dbReference type="Pfam" id="PF07341">
    <property type="entry name" value="DUF1473"/>
    <property type="match status" value="1"/>
</dbReference>
<name>B5RNQ7_BORDL</name>
<evidence type="ECO:0000313" key="1">
    <source>
        <dbReference type="EMBL" id="ACH93993.1"/>
    </source>
</evidence>
<dbReference type="Proteomes" id="UP000000611">
    <property type="component" value="Plasmid pl28"/>
</dbReference>
<dbReference type="KEGG" id="bdu:BDU_12025"/>
<evidence type="ECO:0000313" key="2">
    <source>
        <dbReference type="EMBL" id="ACH94064.1"/>
    </source>
</evidence>
<gene>
    <name evidence="2" type="ordered locus">BDU_10027</name>
    <name evidence="1" type="ordered locus">BDU_12025</name>
</gene>
<dbReference type="Proteomes" id="UP000000611">
    <property type="component" value="Plasmid pl26"/>
</dbReference>
<dbReference type="EMBL" id="CP000982">
    <property type="protein sequence ID" value="ACH93993.1"/>
    <property type="molecule type" value="Genomic_DNA"/>
</dbReference>
<proteinExistence type="predicted"/>
<sequence length="145" mass="17536">MIQLYKMNILTKKETHTFDVKVLPVYQWDSILGFSQNYGIDKLNNIDYLRTITNIMIKPDFLDKFYFILDDNRKYISYYKDYLVAILYSIQFDTFTLEEDFKKPSLIYLSHYLNADGGFVKFDYINDSWNYEQVIQNIDSRETEF</sequence>
<dbReference type="AlphaFoldDB" id="B5RNQ7"/>
<organism evidence="1 3">
    <name type="scientific">Borrelia duttonii (strain Ly)</name>
    <dbReference type="NCBI Taxonomy" id="412419"/>
    <lineage>
        <taxon>Bacteria</taxon>
        <taxon>Pseudomonadati</taxon>
        <taxon>Spirochaetota</taxon>
        <taxon>Spirochaetia</taxon>
        <taxon>Spirochaetales</taxon>
        <taxon>Borreliaceae</taxon>
        <taxon>Borrelia</taxon>
    </lineage>
</organism>
<dbReference type="InterPro" id="IPR009941">
    <property type="entry name" value="DUF1473"/>
</dbReference>
<reference evidence="1 3" key="1">
    <citation type="journal article" date="2008" name="PLoS Genet.">
        <title>The genome of Borrelia recurrentis, the agent of deadly louse-borne relapsing fever, is a degraded subset of tick-borne Borrelia duttonii.</title>
        <authorList>
            <person name="Lescot M."/>
            <person name="Audic S."/>
            <person name="Robert C."/>
            <person name="Nguyen T.T."/>
            <person name="Blanc G."/>
            <person name="Cutler S.J."/>
            <person name="Wincker P."/>
            <person name="Couloux A."/>
            <person name="Claverie J.-M."/>
            <person name="Raoult D."/>
            <person name="Drancourt M."/>
        </authorList>
    </citation>
    <scope>NUCLEOTIDE SEQUENCE [LARGE SCALE GENOMIC DNA]</scope>
    <source>
        <strain evidence="3">Ly</strain>
        <plasmid evidence="1">Ly</plasmid>
        <plasmid evidence="1">pl26</plasmid>
        <plasmid evidence="2">pl28</plasmid>
    </source>
</reference>
<protein>
    <submittedName>
        <fullName evidence="1">Uncharacterized conserved protein</fullName>
    </submittedName>
</protein>
<keyword evidence="3" id="KW-1185">Reference proteome</keyword>
<geneLocation type="plasmid" evidence="2 3">
    <name>pl28</name>
</geneLocation>
<keyword evidence="1" id="KW-0614">Plasmid</keyword>